<proteinExistence type="predicted"/>
<evidence type="ECO:0000313" key="2">
    <source>
        <dbReference type="Proteomes" id="UP000076519"/>
    </source>
</evidence>
<dbReference type="EMBL" id="LIYF01000014">
    <property type="protein sequence ID" value="KZK07412.1"/>
    <property type="molecule type" value="Genomic_DNA"/>
</dbReference>
<name>A0A166K237_LACLC</name>
<evidence type="ECO:0000313" key="1">
    <source>
        <dbReference type="EMBL" id="KZK07412.1"/>
    </source>
</evidence>
<dbReference type="Proteomes" id="UP000076519">
    <property type="component" value="Unassembled WGS sequence"/>
</dbReference>
<reference evidence="1 2" key="1">
    <citation type="submission" date="2015-08" db="EMBL/GenBank/DDBJ databases">
        <title>Draft Genome Sequences of 11 Lactococcus lactis subspecies cremoris strains.</title>
        <authorList>
            <person name="Wels M."/>
            <person name="Backus L."/>
            <person name="Boekhorst J."/>
            <person name="Dijkstra A."/>
            <person name="Beerthuizen M."/>
            <person name="Siezen R."/>
            <person name="Bachmann H."/>
            <person name="Van Hijum S."/>
        </authorList>
    </citation>
    <scope>NUCLEOTIDE SEQUENCE [LARGE SCALE GENOMIC DNA]</scope>
    <source>
        <strain evidence="1 2">KW10</strain>
    </source>
</reference>
<gene>
    <name evidence="1" type="ORF">AB996_0848</name>
</gene>
<organism evidence="1 2">
    <name type="scientific">Lactococcus lactis subsp. cremoris</name>
    <name type="common">Streptococcus cremoris</name>
    <dbReference type="NCBI Taxonomy" id="1359"/>
    <lineage>
        <taxon>Bacteria</taxon>
        <taxon>Bacillati</taxon>
        <taxon>Bacillota</taxon>
        <taxon>Bacilli</taxon>
        <taxon>Lactobacillales</taxon>
        <taxon>Streptococcaceae</taxon>
        <taxon>Lactococcus</taxon>
    </lineage>
</organism>
<comment type="caution">
    <text evidence="1">The sequence shown here is derived from an EMBL/GenBank/DDBJ whole genome shotgun (WGS) entry which is preliminary data.</text>
</comment>
<accession>A0A166K237</accession>
<sequence>MPRTSSIGSVVPPEVIKTFIFHQFLLELLSFYPIKNVFSREVYLLKKLLTTDIKKPSFTDSFY</sequence>
<protein>
    <submittedName>
        <fullName evidence="1">Uncharacterized protein</fullName>
    </submittedName>
</protein>
<dbReference type="AlphaFoldDB" id="A0A166K237"/>